<evidence type="ECO:0000313" key="2">
    <source>
        <dbReference type="Proteomes" id="UP000294847"/>
    </source>
</evidence>
<gene>
    <name evidence="1" type="ORF">PoMZ_10271</name>
</gene>
<reference evidence="1 2" key="1">
    <citation type="journal article" date="2019" name="Mol. Biol. Evol.">
        <title>Blast fungal genomes show frequent chromosomal changes, gene gains and losses, and effector gene turnover.</title>
        <authorList>
            <person name="Gomez Luciano L.B."/>
            <person name="Jason Tsai I."/>
            <person name="Chuma I."/>
            <person name="Tosa Y."/>
            <person name="Chen Y.H."/>
            <person name="Li J.Y."/>
            <person name="Li M.Y."/>
            <person name="Jade Lu M.Y."/>
            <person name="Nakayashiki H."/>
            <person name="Li W.H."/>
        </authorList>
    </citation>
    <scope>NUCLEOTIDE SEQUENCE [LARGE SCALE GENOMIC DNA]</scope>
    <source>
        <strain evidence="1">MZ5-1-6</strain>
    </source>
</reference>
<dbReference type="Proteomes" id="UP000294847">
    <property type="component" value="Chromosome 1"/>
</dbReference>
<organism evidence="1 2">
    <name type="scientific">Pyricularia oryzae</name>
    <name type="common">Rice blast fungus</name>
    <name type="synonym">Magnaporthe oryzae</name>
    <dbReference type="NCBI Taxonomy" id="318829"/>
    <lineage>
        <taxon>Eukaryota</taxon>
        <taxon>Fungi</taxon>
        <taxon>Dikarya</taxon>
        <taxon>Ascomycota</taxon>
        <taxon>Pezizomycotina</taxon>
        <taxon>Sordariomycetes</taxon>
        <taxon>Sordariomycetidae</taxon>
        <taxon>Magnaporthales</taxon>
        <taxon>Pyriculariaceae</taxon>
        <taxon>Pyricularia</taxon>
    </lineage>
</organism>
<protein>
    <submittedName>
        <fullName evidence="1">Uncharacterized protein</fullName>
    </submittedName>
</protein>
<accession>A0A4P7MWW3</accession>
<dbReference type="AlphaFoldDB" id="A0A4P7MWW3"/>
<proteinExistence type="predicted"/>
<evidence type="ECO:0000313" key="1">
    <source>
        <dbReference type="EMBL" id="QBZ54568.1"/>
    </source>
</evidence>
<sequence length="155" mass="16373">MAEAETLAASSNAGVMASFSLVGGAAHISCADDAVPVREGKVEQAARVHLLGLDDALGYVVDELVDQFNGLEHRPAQNGWPEPLLRLRARVVSHALQRVEEQGKRPLAVRAAHDAQVPPVCQPLAKPPLDVLPAAKPTVVHPHQAAMVEGVTVVL</sequence>
<name>A0A4P7MWW3_PYROR</name>
<dbReference type="EMBL" id="CP034204">
    <property type="protein sequence ID" value="QBZ54568.1"/>
    <property type="molecule type" value="Genomic_DNA"/>
</dbReference>